<dbReference type="Gene3D" id="3.40.50.720">
    <property type="entry name" value="NAD(P)-binding Rossmann-like Domain"/>
    <property type="match status" value="1"/>
</dbReference>
<dbReference type="GO" id="GO:0016616">
    <property type="term" value="F:oxidoreductase activity, acting on the CH-OH group of donors, NAD or NADP as acceptor"/>
    <property type="evidence" value="ECO:0007669"/>
    <property type="project" value="UniProtKB-ARBA"/>
</dbReference>
<dbReference type="OrthoDB" id="9775296at2"/>
<dbReference type="PANTHER" id="PTHR43115">
    <property type="entry name" value="DEHYDROGENASE/REDUCTASE SDR FAMILY MEMBER 11"/>
    <property type="match status" value="1"/>
</dbReference>
<dbReference type="SUPFAM" id="SSF51735">
    <property type="entry name" value="NAD(P)-binding Rossmann-fold domains"/>
    <property type="match status" value="1"/>
</dbReference>
<name>A0A517T6Y0_9PLAN</name>
<dbReference type="Pfam" id="PF00106">
    <property type="entry name" value="adh_short"/>
    <property type="match status" value="1"/>
</dbReference>
<dbReference type="AlphaFoldDB" id="A0A517T6Y0"/>
<gene>
    <name evidence="5" type="ORF">V22_13590</name>
</gene>
<evidence type="ECO:0000256" key="1">
    <source>
        <dbReference type="ARBA" id="ARBA00006484"/>
    </source>
</evidence>
<dbReference type="PRINTS" id="PR00081">
    <property type="entry name" value="GDHRDH"/>
</dbReference>
<dbReference type="FunFam" id="3.40.50.720:FF:000047">
    <property type="entry name" value="NADP-dependent L-serine/L-allo-threonine dehydrogenase"/>
    <property type="match status" value="1"/>
</dbReference>
<comment type="similarity">
    <text evidence="1 3">Belongs to the short-chain dehydrogenases/reductases (SDR) family.</text>
</comment>
<sequence length="247" mass="26577">MDSQIDMSNEIALVTGGGSGMGASIAVALAEAGATVFILGRNLEKLQQVVDSQSTERITPLQCDVSNYSEVAETVAKIESEYGPIGILINAAGVNVPKRMMDELSVEDWDRMMAINSSGTFYAMRSVLPGMRTRGQGTIINISSISAKRPGPLGGVGYNASKYAQTGLSLTVTDEERMKGIRVTTVYPGEVETPILEQRPQAVSAERRSTMLQPEDVTAAIMMVLTLPQRAHVPELVIKPLVQSYLE</sequence>
<organism evidence="5 6">
    <name type="scientific">Calycomorphotria hydatis</name>
    <dbReference type="NCBI Taxonomy" id="2528027"/>
    <lineage>
        <taxon>Bacteria</taxon>
        <taxon>Pseudomonadati</taxon>
        <taxon>Planctomycetota</taxon>
        <taxon>Planctomycetia</taxon>
        <taxon>Planctomycetales</taxon>
        <taxon>Planctomycetaceae</taxon>
        <taxon>Calycomorphotria</taxon>
    </lineage>
</organism>
<accession>A0A517T6Y0</accession>
<dbReference type="SMART" id="SM00822">
    <property type="entry name" value="PKS_KR"/>
    <property type="match status" value="1"/>
</dbReference>
<feature type="domain" description="Ketoreductase" evidence="4">
    <location>
        <begin position="10"/>
        <end position="181"/>
    </location>
</feature>
<keyword evidence="2 5" id="KW-0560">Oxidoreductase</keyword>
<evidence type="ECO:0000256" key="2">
    <source>
        <dbReference type="ARBA" id="ARBA00023002"/>
    </source>
</evidence>
<dbReference type="CDD" id="cd05233">
    <property type="entry name" value="SDR_c"/>
    <property type="match status" value="1"/>
</dbReference>
<dbReference type="InterPro" id="IPR002347">
    <property type="entry name" value="SDR_fam"/>
</dbReference>
<dbReference type="PRINTS" id="PR00080">
    <property type="entry name" value="SDRFAMILY"/>
</dbReference>
<evidence type="ECO:0000313" key="6">
    <source>
        <dbReference type="Proteomes" id="UP000319976"/>
    </source>
</evidence>
<dbReference type="EC" id="1.-.-.-" evidence="5"/>
<dbReference type="InterPro" id="IPR036291">
    <property type="entry name" value="NAD(P)-bd_dom_sf"/>
</dbReference>
<reference evidence="5 6" key="1">
    <citation type="submission" date="2019-02" db="EMBL/GenBank/DDBJ databases">
        <title>Deep-cultivation of Planctomycetes and their phenomic and genomic characterization uncovers novel biology.</title>
        <authorList>
            <person name="Wiegand S."/>
            <person name="Jogler M."/>
            <person name="Boedeker C."/>
            <person name="Pinto D."/>
            <person name="Vollmers J."/>
            <person name="Rivas-Marin E."/>
            <person name="Kohn T."/>
            <person name="Peeters S.H."/>
            <person name="Heuer A."/>
            <person name="Rast P."/>
            <person name="Oberbeckmann S."/>
            <person name="Bunk B."/>
            <person name="Jeske O."/>
            <person name="Meyerdierks A."/>
            <person name="Storesund J.E."/>
            <person name="Kallscheuer N."/>
            <person name="Luecker S."/>
            <person name="Lage O.M."/>
            <person name="Pohl T."/>
            <person name="Merkel B.J."/>
            <person name="Hornburger P."/>
            <person name="Mueller R.-W."/>
            <person name="Bruemmer F."/>
            <person name="Labrenz M."/>
            <person name="Spormann A.M."/>
            <person name="Op den Camp H."/>
            <person name="Overmann J."/>
            <person name="Amann R."/>
            <person name="Jetten M.S.M."/>
            <person name="Mascher T."/>
            <person name="Medema M.H."/>
            <person name="Devos D.P."/>
            <person name="Kaster A.-K."/>
            <person name="Ovreas L."/>
            <person name="Rohde M."/>
            <person name="Galperin M.Y."/>
            <person name="Jogler C."/>
        </authorList>
    </citation>
    <scope>NUCLEOTIDE SEQUENCE [LARGE SCALE GENOMIC DNA]</scope>
    <source>
        <strain evidence="5 6">V22</strain>
    </source>
</reference>
<evidence type="ECO:0000256" key="3">
    <source>
        <dbReference type="RuleBase" id="RU000363"/>
    </source>
</evidence>
<dbReference type="PANTHER" id="PTHR43115:SF4">
    <property type="entry name" value="DEHYDROGENASE_REDUCTASE SDR FAMILY MEMBER 11"/>
    <property type="match status" value="1"/>
</dbReference>
<dbReference type="KEGG" id="chya:V22_13590"/>
<protein>
    <submittedName>
        <fullName evidence="5">Putative oxidoreductase</fullName>
        <ecNumber evidence="5">1.-.-.-</ecNumber>
    </submittedName>
</protein>
<dbReference type="EMBL" id="CP036316">
    <property type="protein sequence ID" value="QDT64128.1"/>
    <property type="molecule type" value="Genomic_DNA"/>
</dbReference>
<keyword evidence="6" id="KW-1185">Reference proteome</keyword>
<proteinExistence type="inferred from homology"/>
<evidence type="ECO:0000313" key="5">
    <source>
        <dbReference type="EMBL" id="QDT64128.1"/>
    </source>
</evidence>
<dbReference type="RefSeq" id="WP_145261036.1">
    <property type="nucleotide sequence ID" value="NZ_CP036316.1"/>
</dbReference>
<dbReference type="InterPro" id="IPR057326">
    <property type="entry name" value="KR_dom"/>
</dbReference>
<dbReference type="Proteomes" id="UP000319976">
    <property type="component" value="Chromosome"/>
</dbReference>
<evidence type="ECO:0000259" key="4">
    <source>
        <dbReference type="SMART" id="SM00822"/>
    </source>
</evidence>